<evidence type="ECO:0000313" key="3">
    <source>
        <dbReference type="RefSeq" id="XP_022099427.1"/>
    </source>
</evidence>
<dbReference type="GO" id="GO:0003677">
    <property type="term" value="F:DNA binding"/>
    <property type="evidence" value="ECO:0007669"/>
    <property type="project" value="InterPro"/>
</dbReference>
<dbReference type="AlphaFoldDB" id="A0A8B7Z389"/>
<name>A0A8B7Z389_ACAPL</name>
<reference evidence="3" key="1">
    <citation type="submission" date="2025-08" db="UniProtKB">
        <authorList>
            <consortium name="RefSeq"/>
        </authorList>
    </citation>
    <scope>IDENTIFICATION</scope>
</reference>
<feature type="compositionally biased region" description="Polar residues" evidence="1">
    <location>
        <begin position="121"/>
        <end position="130"/>
    </location>
</feature>
<keyword evidence="2" id="KW-1185">Reference proteome</keyword>
<dbReference type="Proteomes" id="UP000694845">
    <property type="component" value="Unplaced"/>
</dbReference>
<dbReference type="SUPFAM" id="SSF46689">
    <property type="entry name" value="Homeodomain-like"/>
    <property type="match status" value="1"/>
</dbReference>
<evidence type="ECO:0000313" key="2">
    <source>
        <dbReference type="Proteomes" id="UP000694845"/>
    </source>
</evidence>
<feature type="compositionally biased region" description="Low complexity" evidence="1">
    <location>
        <begin position="139"/>
        <end position="151"/>
    </location>
</feature>
<protein>
    <submittedName>
        <fullName evidence="3">Uncharacterized protein LOC110983982</fullName>
    </submittedName>
</protein>
<dbReference type="KEGG" id="aplc:110983982"/>
<organism evidence="2 3">
    <name type="scientific">Acanthaster planci</name>
    <name type="common">Crown-of-thorns starfish</name>
    <dbReference type="NCBI Taxonomy" id="133434"/>
    <lineage>
        <taxon>Eukaryota</taxon>
        <taxon>Metazoa</taxon>
        <taxon>Echinodermata</taxon>
        <taxon>Eleutherozoa</taxon>
        <taxon>Asterozoa</taxon>
        <taxon>Asteroidea</taxon>
        <taxon>Valvatacea</taxon>
        <taxon>Valvatida</taxon>
        <taxon>Acanthasteridae</taxon>
        <taxon>Acanthaster</taxon>
    </lineage>
</organism>
<dbReference type="OrthoDB" id="10509957at2759"/>
<dbReference type="GeneID" id="110983982"/>
<gene>
    <name evidence="3" type="primary">LOC110983982</name>
</gene>
<feature type="region of interest" description="Disordered" evidence="1">
    <location>
        <begin position="102"/>
        <end position="130"/>
    </location>
</feature>
<evidence type="ECO:0000256" key="1">
    <source>
        <dbReference type="SAM" id="MobiDB-lite"/>
    </source>
</evidence>
<dbReference type="InterPro" id="IPR009057">
    <property type="entry name" value="Homeodomain-like_sf"/>
</dbReference>
<proteinExistence type="predicted"/>
<sequence length="279" mass="30840">MDFKIAAALNLSPELVWFSRQSYEEELSSLSSEGLSVYGGYFPEMPHDLGSDGTKSPGRDDSFEADSIAGDDFTHALFAQEQLMLNQDSSFEFGNSKPASDLIDSLSVPVPTAGTEPLASSPATSQDQGLSTQLEIYYSPSPSASSSRSSSPPQPELMVATSPVQIDRLLASQAREVPVTLSRLQGSRNSHPVAVAAWQREILRDSVSRHSNFPSRAQLRELAQMTHLPVSTVMWWFAEQRRINFHQAKYGFHFTEPASHRVRAGHTLKITNHSYCTRH</sequence>
<feature type="region of interest" description="Disordered" evidence="1">
    <location>
        <begin position="138"/>
        <end position="157"/>
    </location>
</feature>
<dbReference type="CDD" id="cd00086">
    <property type="entry name" value="homeodomain"/>
    <property type="match status" value="1"/>
</dbReference>
<accession>A0A8B7Z389</accession>
<dbReference type="InterPro" id="IPR001356">
    <property type="entry name" value="HD"/>
</dbReference>
<dbReference type="Gene3D" id="1.10.10.60">
    <property type="entry name" value="Homeodomain-like"/>
    <property type="match status" value="1"/>
</dbReference>
<dbReference type="OMA" id="CIATIGH"/>
<dbReference type="RefSeq" id="XP_022099427.1">
    <property type="nucleotide sequence ID" value="XM_022243735.1"/>
</dbReference>